<gene>
    <name evidence="1" type="ORF">IAA48_01950</name>
</gene>
<sequence length="285" mass="31522">MWTPFCVLISAYIVIRLSVFRNYAILPFKGHHCFCNLGKSHFGNIAGGKAQGIKRTGRIEIDNILKIFTLEIFLCINAEPFHHHICHTVGNNFSVYGGNIVLVQFLQEAVVYRVEQITGIIGKIVLGGVLCRTHNCVRKALAVIQRSEGAFKGFGDFLLIFRLHFPNSNGAGILARMSIGNVKVMDKTLAASACIVKDRNTGCTSINPSTESSVPTLNFKNCGSVRSLCEHQKLFIKTQLIVSAGRSQKGFPILRRGYHRLAGTVVQFGNKVIFTSHRETPPYLS</sequence>
<accession>A0A9D1REL3</accession>
<reference evidence="1" key="2">
    <citation type="submission" date="2021-04" db="EMBL/GenBank/DDBJ databases">
        <authorList>
            <person name="Gilroy R."/>
        </authorList>
    </citation>
    <scope>NUCLEOTIDE SEQUENCE</scope>
    <source>
        <strain evidence="1">421</strain>
    </source>
</reference>
<comment type="caution">
    <text evidence="1">The sequence shown here is derived from an EMBL/GenBank/DDBJ whole genome shotgun (WGS) entry which is preliminary data.</text>
</comment>
<dbReference type="Proteomes" id="UP000824205">
    <property type="component" value="Unassembled WGS sequence"/>
</dbReference>
<dbReference type="AlphaFoldDB" id="A0A9D1REL3"/>
<proteinExistence type="predicted"/>
<reference evidence="1" key="1">
    <citation type="journal article" date="2021" name="PeerJ">
        <title>Extensive microbial diversity within the chicken gut microbiome revealed by metagenomics and culture.</title>
        <authorList>
            <person name="Gilroy R."/>
            <person name="Ravi A."/>
            <person name="Getino M."/>
            <person name="Pursley I."/>
            <person name="Horton D.L."/>
            <person name="Alikhan N.F."/>
            <person name="Baker D."/>
            <person name="Gharbi K."/>
            <person name="Hall N."/>
            <person name="Watson M."/>
            <person name="Adriaenssens E.M."/>
            <person name="Foster-Nyarko E."/>
            <person name="Jarju S."/>
            <person name="Secka A."/>
            <person name="Antonio M."/>
            <person name="Oren A."/>
            <person name="Chaudhuri R.R."/>
            <person name="La Ragione R."/>
            <person name="Hildebrand F."/>
            <person name="Pallen M.J."/>
        </authorList>
    </citation>
    <scope>NUCLEOTIDE SEQUENCE</scope>
    <source>
        <strain evidence="1">421</strain>
    </source>
</reference>
<organism evidence="1 2">
    <name type="scientific">Candidatus Eubacterium faecipullorum</name>
    <dbReference type="NCBI Taxonomy" id="2838571"/>
    <lineage>
        <taxon>Bacteria</taxon>
        <taxon>Bacillati</taxon>
        <taxon>Bacillota</taxon>
        <taxon>Clostridia</taxon>
        <taxon>Eubacteriales</taxon>
        <taxon>Eubacteriaceae</taxon>
        <taxon>Eubacterium</taxon>
    </lineage>
</organism>
<evidence type="ECO:0000313" key="1">
    <source>
        <dbReference type="EMBL" id="HIW85237.1"/>
    </source>
</evidence>
<dbReference type="EMBL" id="DXGE01000010">
    <property type="protein sequence ID" value="HIW85237.1"/>
    <property type="molecule type" value="Genomic_DNA"/>
</dbReference>
<protein>
    <submittedName>
        <fullName evidence="1">Uncharacterized protein</fullName>
    </submittedName>
</protein>
<evidence type="ECO:0000313" key="2">
    <source>
        <dbReference type="Proteomes" id="UP000824205"/>
    </source>
</evidence>
<name>A0A9D1REL3_9FIRM</name>